<organism evidence="1 2">
    <name type="scientific">Gottschalkia acidurici (strain ATCC 7906 / DSM 604 / BCRC 14475 / CIP 104303 / KCTC 5404 / NCIMB 10678 / 9a)</name>
    <name type="common">Clostridium acidurici</name>
    <dbReference type="NCBI Taxonomy" id="1128398"/>
    <lineage>
        <taxon>Bacteria</taxon>
        <taxon>Bacillati</taxon>
        <taxon>Bacillota</taxon>
        <taxon>Tissierellia</taxon>
        <taxon>Tissierellales</taxon>
        <taxon>Gottschalkiaceae</taxon>
        <taxon>Gottschalkia</taxon>
    </lineage>
</organism>
<keyword evidence="2" id="KW-1185">Reference proteome</keyword>
<dbReference type="eggNOG" id="COG1433">
    <property type="taxonomic scope" value="Bacteria"/>
</dbReference>
<reference evidence="1 2" key="1">
    <citation type="journal article" date="2012" name="PLoS ONE">
        <title>The purine-utilizing bacterium Clostridium acidurici 9a: a genome-guided metabolic reconsideration.</title>
        <authorList>
            <person name="Hartwich K."/>
            <person name="Poehlein A."/>
            <person name="Daniel R."/>
        </authorList>
    </citation>
    <scope>NUCLEOTIDE SEQUENCE [LARGE SCALE GENOMIC DNA]</scope>
    <source>
        <strain evidence="2">ATCC 7906 / DSM 604 / BCRC 14475 / CIP 104303 / KCTC 5404 / NCIMB 10678 / 9a</strain>
    </source>
</reference>
<dbReference type="NCBIfam" id="TIGR01909">
    <property type="entry name" value="C_GCAxxG_C_C"/>
    <property type="match status" value="1"/>
</dbReference>
<accession>K0B3I2</accession>
<dbReference type="OrthoDB" id="190287at2"/>
<dbReference type="EMBL" id="CP003326">
    <property type="protein sequence ID" value="AFS79395.1"/>
    <property type="molecule type" value="Genomic_DNA"/>
</dbReference>
<dbReference type="STRING" id="1128398.Curi_c24000"/>
<dbReference type="Pfam" id="PF09719">
    <property type="entry name" value="C_GCAxxG_C_C"/>
    <property type="match status" value="1"/>
</dbReference>
<evidence type="ECO:0000313" key="2">
    <source>
        <dbReference type="Proteomes" id="UP000006094"/>
    </source>
</evidence>
<evidence type="ECO:0000313" key="1">
    <source>
        <dbReference type="EMBL" id="AFS79395.1"/>
    </source>
</evidence>
<gene>
    <name evidence="1" type="ordered locus">Curi_c24000</name>
</gene>
<dbReference type="AlphaFoldDB" id="K0B3I2"/>
<dbReference type="RefSeq" id="WP_014968529.1">
    <property type="nucleotide sequence ID" value="NC_018664.1"/>
</dbReference>
<protein>
    <submittedName>
        <fullName evidence="1">C_GCAxxG_C_C family protein</fullName>
    </submittedName>
</protein>
<dbReference type="KEGG" id="cad:Curi_c24000"/>
<sequence length="144" mass="15847">MEEKVDISEIALNYFREGFSCSEATLRAANDYYDMGLSSETLKIATTFGAGFGGSKCSCGTVTGGEIVLGTLFGRTSSDQSAKKAFETSKKLHDKFKKSFGHICCRILIKNYDWASSERKSYCEKFVAGGSEIIKSIIDEENKK</sequence>
<dbReference type="InterPro" id="IPR010181">
    <property type="entry name" value="CGCAxxGCC_motif"/>
</dbReference>
<dbReference type="HOGENOM" id="CLU_091283_0_1_9"/>
<dbReference type="Proteomes" id="UP000006094">
    <property type="component" value="Chromosome"/>
</dbReference>
<name>K0B3I2_GOTA9</name>
<proteinExistence type="predicted"/>